<dbReference type="EMBL" id="BMMX01000035">
    <property type="protein sequence ID" value="GGL10642.1"/>
    <property type="molecule type" value="Genomic_DNA"/>
</dbReference>
<protein>
    <submittedName>
        <fullName evidence="2">Uncharacterized protein</fullName>
    </submittedName>
</protein>
<proteinExistence type="predicted"/>
<evidence type="ECO:0000256" key="1">
    <source>
        <dbReference type="SAM" id="MobiDB-lite"/>
    </source>
</evidence>
<name>A0A8J3C5E0_9ACTN</name>
<feature type="region of interest" description="Disordered" evidence="1">
    <location>
        <begin position="78"/>
        <end position="102"/>
    </location>
</feature>
<accession>A0A8J3C5E0</accession>
<keyword evidence="3" id="KW-1185">Reference proteome</keyword>
<evidence type="ECO:0000313" key="3">
    <source>
        <dbReference type="Proteomes" id="UP000656042"/>
    </source>
</evidence>
<dbReference type="RefSeq" id="WP_189081920.1">
    <property type="nucleotide sequence ID" value="NZ_BMMX01000035.1"/>
</dbReference>
<dbReference type="Proteomes" id="UP000656042">
    <property type="component" value="Unassembled WGS sequence"/>
</dbReference>
<dbReference type="AlphaFoldDB" id="A0A8J3C5E0"/>
<reference evidence="2" key="2">
    <citation type="submission" date="2020-09" db="EMBL/GenBank/DDBJ databases">
        <authorList>
            <person name="Sun Q."/>
            <person name="Zhou Y."/>
        </authorList>
    </citation>
    <scope>NUCLEOTIDE SEQUENCE</scope>
    <source>
        <strain evidence="2">CGMCC 4.7299</strain>
    </source>
</reference>
<comment type="caution">
    <text evidence="2">The sequence shown here is derived from an EMBL/GenBank/DDBJ whole genome shotgun (WGS) entry which is preliminary data.</text>
</comment>
<gene>
    <name evidence="2" type="ORF">GCM10012284_51750</name>
</gene>
<reference evidence="2" key="1">
    <citation type="journal article" date="2014" name="Int. J. Syst. Evol. Microbiol.">
        <title>Complete genome sequence of Corynebacterium casei LMG S-19264T (=DSM 44701T), isolated from a smear-ripened cheese.</title>
        <authorList>
            <consortium name="US DOE Joint Genome Institute (JGI-PGF)"/>
            <person name="Walter F."/>
            <person name="Albersmeier A."/>
            <person name="Kalinowski J."/>
            <person name="Ruckert C."/>
        </authorList>
    </citation>
    <scope>NUCLEOTIDE SEQUENCE</scope>
    <source>
        <strain evidence="2">CGMCC 4.7299</strain>
    </source>
</reference>
<organism evidence="2 3">
    <name type="scientific">Mangrovihabitans endophyticus</name>
    <dbReference type="NCBI Taxonomy" id="1751298"/>
    <lineage>
        <taxon>Bacteria</taxon>
        <taxon>Bacillati</taxon>
        <taxon>Actinomycetota</taxon>
        <taxon>Actinomycetes</taxon>
        <taxon>Micromonosporales</taxon>
        <taxon>Micromonosporaceae</taxon>
        <taxon>Mangrovihabitans</taxon>
    </lineage>
</organism>
<sequence length="102" mass="10820">MPTAVVFIPSPDLVDASPACVLHCAARGYELAGIVVADWREVDRLLREGGVTVVVVARPEHVPPDGVPRVEVASAGQVRGAWPPAAGDAGGRDPRRRRPRLI</sequence>
<evidence type="ECO:0000313" key="2">
    <source>
        <dbReference type="EMBL" id="GGL10642.1"/>
    </source>
</evidence>